<evidence type="ECO:0000313" key="4">
    <source>
        <dbReference type="Proteomes" id="UP000008820"/>
    </source>
</evidence>
<reference evidence="3 4" key="1">
    <citation type="submission" date="2017-06" db="EMBL/GenBank/DDBJ databases">
        <title>Aedes aegypti genome working group (AGWG) sequencing and assembly.</title>
        <authorList>
            <consortium name="Aedes aegypti Genome Working Group (AGWG)"/>
            <person name="Matthews B.J."/>
        </authorList>
    </citation>
    <scope>NUCLEOTIDE SEQUENCE [LARGE SCALE GENOMIC DNA]</scope>
    <source>
        <strain evidence="3 4">LVP_AGWG</strain>
    </source>
</reference>
<reference evidence="3" key="2">
    <citation type="submission" date="2020-05" db="UniProtKB">
        <authorList>
            <consortium name="EnsemblMetazoa"/>
        </authorList>
    </citation>
    <scope>IDENTIFICATION</scope>
    <source>
        <strain evidence="3">LVP_AGWG</strain>
    </source>
</reference>
<gene>
    <name evidence="3" type="primary">110679883</name>
</gene>
<dbReference type="AlphaFoldDB" id="A0A6I8U9F4"/>
<feature type="chain" id="PRO_5043388947" evidence="2">
    <location>
        <begin position="22"/>
        <end position="307"/>
    </location>
</feature>
<name>A0A6I8U9F4_AEDAE</name>
<evidence type="ECO:0000256" key="2">
    <source>
        <dbReference type="SAM" id="SignalP"/>
    </source>
</evidence>
<protein>
    <submittedName>
        <fullName evidence="3">Uncharacterized protein</fullName>
    </submittedName>
</protein>
<feature type="region of interest" description="Disordered" evidence="1">
    <location>
        <begin position="20"/>
        <end position="65"/>
    </location>
</feature>
<dbReference type="Proteomes" id="UP000008820">
    <property type="component" value="Chromosome 3"/>
</dbReference>
<organism evidence="3 4">
    <name type="scientific">Aedes aegypti</name>
    <name type="common">Yellowfever mosquito</name>
    <name type="synonym">Culex aegypti</name>
    <dbReference type="NCBI Taxonomy" id="7159"/>
    <lineage>
        <taxon>Eukaryota</taxon>
        <taxon>Metazoa</taxon>
        <taxon>Ecdysozoa</taxon>
        <taxon>Arthropoda</taxon>
        <taxon>Hexapoda</taxon>
        <taxon>Insecta</taxon>
        <taxon>Pterygota</taxon>
        <taxon>Neoptera</taxon>
        <taxon>Endopterygota</taxon>
        <taxon>Diptera</taxon>
        <taxon>Nematocera</taxon>
        <taxon>Culicoidea</taxon>
        <taxon>Culicidae</taxon>
        <taxon>Culicinae</taxon>
        <taxon>Aedini</taxon>
        <taxon>Aedes</taxon>
        <taxon>Stegomyia</taxon>
    </lineage>
</organism>
<feature type="region of interest" description="Disordered" evidence="1">
    <location>
        <begin position="92"/>
        <end position="149"/>
    </location>
</feature>
<accession>A0A6I8U9F4</accession>
<keyword evidence="2" id="KW-0732">Signal</keyword>
<evidence type="ECO:0000256" key="1">
    <source>
        <dbReference type="SAM" id="MobiDB-lite"/>
    </source>
</evidence>
<feature type="compositionally biased region" description="Polar residues" evidence="1">
    <location>
        <begin position="20"/>
        <end position="38"/>
    </location>
</feature>
<feature type="compositionally biased region" description="Polar residues" evidence="1">
    <location>
        <begin position="102"/>
        <end position="113"/>
    </location>
</feature>
<proteinExistence type="predicted"/>
<feature type="compositionally biased region" description="Low complexity" evidence="1">
    <location>
        <begin position="114"/>
        <end position="134"/>
    </location>
</feature>
<sequence length="307" mass="33604">MKVPILLVLSIAILTENGCFGQQRTTPHSGQRTTPHSGQRTTPQPTRTTTRPRTTLGVRGAPAQSGKLVNASPVRQTTPARVQSANIIKPQPVNPFARPLMTTRTTPRSNGKVTTTLRSPTATRTTTRITTRTTQKNSKLVDGRGTTPKITTRTTTKMATRTTPRQATTTKKIGFKPVFTSVTLPGISLFGNPSFFGMPLSFPTTNNWTDPVATVPSSNFTDNELTESVVEPVTVAAANTSTTVEFSTSSTTEYEIVETSTTEPTTMEPTRKKLKRRIRINAETGQRQVVKRRKVPMVLPEETEEPQ</sequence>
<keyword evidence="4" id="KW-1185">Reference proteome</keyword>
<dbReference type="EnsemblMetazoa" id="AAEL027998-RA">
    <property type="protein sequence ID" value="AAEL027998-PA"/>
    <property type="gene ID" value="AAEL027998"/>
</dbReference>
<evidence type="ECO:0000313" key="3">
    <source>
        <dbReference type="EnsemblMetazoa" id="AAEL027998-PA"/>
    </source>
</evidence>
<feature type="signal peptide" evidence="2">
    <location>
        <begin position="1"/>
        <end position="21"/>
    </location>
</feature>
<feature type="compositionally biased region" description="Low complexity" evidence="1">
    <location>
        <begin position="39"/>
        <end position="55"/>
    </location>
</feature>